<dbReference type="GO" id="GO:0005680">
    <property type="term" value="C:anaphase-promoting complex"/>
    <property type="evidence" value="ECO:0007669"/>
    <property type="project" value="InterPro"/>
</dbReference>
<reference evidence="3" key="1">
    <citation type="submission" date="2021-02" db="EMBL/GenBank/DDBJ databases">
        <authorList>
            <person name="Nowell W R."/>
        </authorList>
    </citation>
    <scope>NUCLEOTIDE SEQUENCE</scope>
    <source>
        <strain evidence="3">Ploen Becks lab</strain>
    </source>
</reference>
<organism evidence="3 4">
    <name type="scientific">Brachionus calyciflorus</name>
    <dbReference type="NCBI Taxonomy" id="104777"/>
    <lineage>
        <taxon>Eukaryota</taxon>
        <taxon>Metazoa</taxon>
        <taxon>Spiralia</taxon>
        <taxon>Gnathifera</taxon>
        <taxon>Rotifera</taxon>
        <taxon>Eurotatoria</taxon>
        <taxon>Monogononta</taxon>
        <taxon>Pseudotrocha</taxon>
        <taxon>Ploima</taxon>
        <taxon>Brachionidae</taxon>
        <taxon>Brachionus</taxon>
    </lineage>
</organism>
<keyword evidence="4" id="KW-1185">Reference proteome</keyword>
<evidence type="ECO:0000256" key="2">
    <source>
        <dbReference type="SAM" id="MobiDB-lite"/>
    </source>
</evidence>
<evidence type="ECO:0000313" key="3">
    <source>
        <dbReference type="EMBL" id="CAF0830016.1"/>
    </source>
</evidence>
<accession>A0A813US81</accession>
<feature type="region of interest" description="Disordered" evidence="2">
    <location>
        <begin position="103"/>
        <end position="129"/>
    </location>
</feature>
<name>A0A813US81_9BILA</name>
<keyword evidence="1" id="KW-0833">Ubl conjugation pathway</keyword>
<proteinExistence type="predicted"/>
<dbReference type="Proteomes" id="UP000663879">
    <property type="component" value="Unassembled WGS sequence"/>
</dbReference>
<sequence>MIRRKLTRIEVTLDDTKELDDFFANKTSQIAPTSSNPNSSSNSKLSNLNYQKQLLFLSKKYELNQTSDSLILDTANLATNSNAANSTINTIVGDNIQAANQSTNNETESRFLFNPQPYNPSSSRFNQDN</sequence>
<dbReference type="InterPro" id="IPR018860">
    <property type="entry name" value="APC_suCDC26"/>
</dbReference>
<dbReference type="Pfam" id="PF10471">
    <property type="entry name" value="ANAPC_CDC26"/>
    <property type="match status" value="1"/>
</dbReference>
<protein>
    <submittedName>
        <fullName evidence="3">Uncharacterized protein</fullName>
    </submittedName>
</protein>
<feature type="compositionally biased region" description="Polar residues" evidence="2">
    <location>
        <begin position="119"/>
        <end position="129"/>
    </location>
</feature>
<gene>
    <name evidence="3" type="ORF">OXX778_LOCUS7914</name>
</gene>
<evidence type="ECO:0000256" key="1">
    <source>
        <dbReference type="ARBA" id="ARBA00022786"/>
    </source>
</evidence>
<evidence type="ECO:0000313" key="4">
    <source>
        <dbReference type="Proteomes" id="UP000663879"/>
    </source>
</evidence>
<dbReference type="AlphaFoldDB" id="A0A813US81"/>
<dbReference type="EMBL" id="CAJNOC010001048">
    <property type="protein sequence ID" value="CAF0830016.1"/>
    <property type="molecule type" value="Genomic_DNA"/>
</dbReference>
<comment type="caution">
    <text evidence="3">The sequence shown here is derived from an EMBL/GenBank/DDBJ whole genome shotgun (WGS) entry which is preliminary data.</text>
</comment>
<dbReference type="GO" id="GO:0031145">
    <property type="term" value="P:anaphase-promoting complex-dependent catabolic process"/>
    <property type="evidence" value="ECO:0007669"/>
    <property type="project" value="InterPro"/>
</dbReference>